<comment type="similarity">
    <text evidence="2 9">Belongs to the membrane-bound acyltransferase family.</text>
</comment>
<dbReference type="OrthoDB" id="9805788at2"/>
<comment type="subcellular location">
    <subcellularLocation>
        <location evidence="1">Cell membrane</location>
        <topology evidence="1">Multi-pass membrane protein</topology>
    </subcellularLocation>
</comment>
<feature type="transmembrane region" description="Helical" evidence="10">
    <location>
        <begin position="466"/>
        <end position="486"/>
    </location>
</feature>
<feature type="transmembrane region" description="Helical" evidence="10">
    <location>
        <begin position="435"/>
        <end position="454"/>
    </location>
</feature>
<keyword evidence="6 10" id="KW-1133">Transmembrane helix</keyword>
<comment type="caution">
    <text evidence="11">The sequence shown here is derived from an EMBL/GenBank/DDBJ whole genome shotgun (WGS) entry which is preliminary data.</text>
</comment>
<feature type="transmembrane region" description="Helical" evidence="10">
    <location>
        <begin position="128"/>
        <end position="157"/>
    </location>
</feature>
<evidence type="ECO:0000256" key="2">
    <source>
        <dbReference type="ARBA" id="ARBA00010323"/>
    </source>
</evidence>
<evidence type="ECO:0000256" key="9">
    <source>
        <dbReference type="PIRNR" id="PIRNR016636"/>
    </source>
</evidence>
<keyword evidence="8 9" id="KW-0012">Acyltransferase</keyword>
<evidence type="ECO:0000256" key="3">
    <source>
        <dbReference type="ARBA" id="ARBA00022475"/>
    </source>
</evidence>
<dbReference type="Proteomes" id="UP000179797">
    <property type="component" value="Unassembled WGS sequence"/>
</dbReference>
<dbReference type="InterPro" id="IPR051085">
    <property type="entry name" value="MB_O-acyltransferase"/>
</dbReference>
<keyword evidence="3 9" id="KW-1003">Cell membrane</keyword>
<dbReference type="InterPro" id="IPR004299">
    <property type="entry name" value="MBOAT_fam"/>
</dbReference>
<dbReference type="STRING" id="915059.NH26_05125"/>
<keyword evidence="5 10" id="KW-0812">Transmembrane</keyword>
<proteinExistence type="inferred from homology"/>
<evidence type="ECO:0000256" key="10">
    <source>
        <dbReference type="SAM" id="Phobius"/>
    </source>
</evidence>
<evidence type="ECO:0000256" key="1">
    <source>
        <dbReference type="ARBA" id="ARBA00004651"/>
    </source>
</evidence>
<dbReference type="PANTHER" id="PTHR13285">
    <property type="entry name" value="ACYLTRANSFERASE"/>
    <property type="match status" value="1"/>
</dbReference>
<dbReference type="RefSeq" id="WP_044222460.1">
    <property type="nucleotide sequence ID" value="NZ_JRYR02000001.1"/>
</dbReference>
<accession>A0A1S1YXW4</accession>
<organism evidence="11 12">
    <name type="scientific">Flammeovirga pacifica</name>
    <dbReference type="NCBI Taxonomy" id="915059"/>
    <lineage>
        <taxon>Bacteria</taxon>
        <taxon>Pseudomonadati</taxon>
        <taxon>Bacteroidota</taxon>
        <taxon>Cytophagia</taxon>
        <taxon>Cytophagales</taxon>
        <taxon>Flammeovirgaceae</taxon>
        <taxon>Flammeovirga</taxon>
    </lineage>
</organism>
<dbReference type="PIRSF" id="PIRSF500217">
    <property type="entry name" value="AlgI"/>
    <property type="match status" value="1"/>
</dbReference>
<dbReference type="EMBL" id="JRYR02000001">
    <property type="protein sequence ID" value="OHX65773.1"/>
    <property type="molecule type" value="Genomic_DNA"/>
</dbReference>
<dbReference type="GO" id="GO:0005886">
    <property type="term" value="C:plasma membrane"/>
    <property type="evidence" value="ECO:0007669"/>
    <property type="project" value="UniProtKB-SubCell"/>
</dbReference>
<feature type="transmembrane region" description="Helical" evidence="10">
    <location>
        <begin position="334"/>
        <end position="351"/>
    </location>
</feature>
<evidence type="ECO:0000256" key="8">
    <source>
        <dbReference type="ARBA" id="ARBA00023315"/>
    </source>
</evidence>
<dbReference type="PANTHER" id="PTHR13285:SF23">
    <property type="entry name" value="TEICHOIC ACID D-ALANYLTRANSFERASE"/>
    <property type="match status" value="1"/>
</dbReference>
<evidence type="ECO:0000256" key="4">
    <source>
        <dbReference type="ARBA" id="ARBA00022679"/>
    </source>
</evidence>
<feature type="transmembrane region" description="Helical" evidence="10">
    <location>
        <begin position="89"/>
        <end position="107"/>
    </location>
</feature>
<sequence>MLELVTYHENSPLLFTQVIFWVLFGSIIIIYQFIYKNITTRNVLLLLASLYFYYMSSGFYFVLLLFSTIVDYYIGKQIFNSNDKKTRRFLVTLSAAINLSLLAYFKYTFFFTEGVNTLFDLTLEQENYLAVFFNTVFGAGMDTSNIFLPIGISFYTFQTISYSVDIYRGDIKPVDNIWDFALFVSFFPQLVAGPIVRASEFIPQIHQPYKVKESEYGHALFLIACGLIKKIMISDYISINFVDRIFESPWSYSGFENLMATYGYAIQIYCDFSGYTDIAIGVAVLLGFRLPLNFNSPYKATDITDFWRRWHISLSSFLRDYLYIPLGGNRKGQVRTYINLFVTMLLGGLWHGAHFRFIIWGALHGGALALHKLWMEFFGKKIGHFKYQNIIGGVITFHFVCYAWIYFRAEDMQHATSMISQITTNMDLSIALEVILAYKNVFAIMVFGFFIHWMPQSWKNKLAIEFISMPDFAKAAFLFFIGFVLFQSRSSDIQPFIYFQF</sequence>
<keyword evidence="4 9" id="KW-0808">Transferase</keyword>
<keyword evidence="7 9" id="KW-0472">Membrane</keyword>
<evidence type="ECO:0000256" key="6">
    <source>
        <dbReference type="ARBA" id="ARBA00022989"/>
    </source>
</evidence>
<dbReference type="GO" id="GO:0042121">
    <property type="term" value="P:alginic acid biosynthetic process"/>
    <property type="evidence" value="ECO:0007669"/>
    <property type="project" value="InterPro"/>
</dbReference>
<dbReference type="GO" id="GO:0016746">
    <property type="term" value="F:acyltransferase activity"/>
    <property type="evidence" value="ECO:0007669"/>
    <property type="project" value="UniProtKB-KW"/>
</dbReference>
<reference evidence="11 12" key="1">
    <citation type="journal article" date="2012" name="Int. J. Syst. Evol. Microbiol.">
        <title>Flammeovirga pacifica sp. nov., isolated from deep-sea sediment.</title>
        <authorList>
            <person name="Xu H."/>
            <person name="Fu Y."/>
            <person name="Yang N."/>
            <person name="Ding Z."/>
            <person name="Lai Q."/>
            <person name="Zeng R."/>
        </authorList>
    </citation>
    <scope>NUCLEOTIDE SEQUENCE [LARGE SCALE GENOMIC DNA]</scope>
    <source>
        <strain evidence="12">DSM 24597 / LMG 26175 / WPAGA1</strain>
    </source>
</reference>
<dbReference type="InterPro" id="IPR024194">
    <property type="entry name" value="Ac/AlaTfrase_AlgI/DltB"/>
</dbReference>
<feature type="transmembrane region" description="Helical" evidence="10">
    <location>
        <begin position="12"/>
        <end position="31"/>
    </location>
</feature>
<evidence type="ECO:0000256" key="5">
    <source>
        <dbReference type="ARBA" id="ARBA00022692"/>
    </source>
</evidence>
<dbReference type="InterPro" id="IPR028362">
    <property type="entry name" value="AlgI"/>
</dbReference>
<dbReference type="Pfam" id="PF03062">
    <property type="entry name" value="MBOAT"/>
    <property type="match status" value="1"/>
</dbReference>
<dbReference type="PIRSF" id="PIRSF016636">
    <property type="entry name" value="AlgI_DltB"/>
    <property type="match status" value="1"/>
</dbReference>
<evidence type="ECO:0000313" key="12">
    <source>
        <dbReference type="Proteomes" id="UP000179797"/>
    </source>
</evidence>
<dbReference type="AlphaFoldDB" id="A0A1S1YXW4"/>
<evidence type="ECO:0000256" key="7">
    <source>
        <dbReference type="ARBA" id="ARBA00023136"/>
    </source>
</evidence>
<feature type="transmembrane region" description="Helical" evidence="10">
    <location>
        <begin position="43"/>
        <end position="69"/>
    </location>
</feature>
<name>A0A1S1YXW4_FLAPC</name>
<feature type="transmembrane region" description="Helical" evidence="10">
    <location>
        <begin position="387"/>
        <end position="407"/>
    </location>
</feature>
<evidence type="ECO:0000313" key="11">
    <source>
        <dbReference type="EMBL" id="OHX65773.1"/>
    </source>
</evidence>
<keyword evidence="12" id="KW-1185">Reference proteome</keyword>
<protein>
    <submittedName>
        <fullName evidence="11">Membrane-bound O-acyltransferase family protein</fullName>
    </submittedName>
</protein>
<gene>
    <name evidence="11" type="ORF">NH26_05125</name>
</gene>